<proteinExistence type="predicted"/>
<organism evidence="1 2">
    <name type="scientific">Ohtaekwangia koreensis</name>
    <dbReference type="NCBI Taxonomy" id="688867"/>
    <lineage>
        <taxon>Bacteria</taxon>
        <taxon>Pseudomonadati</taxon>
        <taxon>Bacteroidota</taxon>
        <taxon>Cytophagia</taxon>
        <taxon>Cytophagales</taxon>
        <taxon>Fulvivirgaceae</taxon>
        <taxon>Ohtaekwangia</taxon>
    </lineage>
</organism>
<accession>A0A1T5KJ02</accession>
<gene>
    <name evidence="1" type="ORF">SAMN05660236_2239</name>
</gene>
<sequence length="186" mass="21082">MKKSIFILMLISSRVWAQETYHVEKAFHLEIDPIAYALKGYSLHAIYQVNKLSFDAGIFGIEPPEGFTGNKGFREKMNGAGIKAHYHFSGIKGWFTGISAGYSNMDIKHKASGATDKGKAVGIGADVGYRFFFWKNQMGKPTGLYLMPWVSVGYDVYQEKIDIVEKEYKQQPVTFFPTVHIGYRFK</sequence>
<dbReference type="OrthoDB" id="7064115at2"/>
<keyword evidence="2" id="KW-1185">Reference proteome</keyword>
<evidence type="ECO:0000313" key="2">
    <source>
        <dbReference type="Proteomes" id="UP000190961"/>
    </source>
</evidence>
<dbReference type="STRING" id="688867.SAMN05660236_2239"/>
<dbReference type="AlphaFoldDB" id="A0A1T5KJ02"/>
<evidence type="ECO:0008006" key="3">
    <source>
        <dbReference type="Google" id="ProtNLM"/>
    </source>
</evidence>
<dbReference type="Proteomes" id="UP000190961">
    <property type="component" value="Unassembled WGS sequence"/>
</dbReference>
<dbReference type="RefSeq" id="WP_143785699.1">
    <property type="nucleotide sequence ID" value="NZ_FUZU01000001.1"/>
</dbReference>
<reference evidence="1 2" key="1">
    <citation type="submission" date="2017-02" db="EMBL/GenBank/DDBJ databases">
        <authorList>
            <person name="Peterson S.W."/>
        </authorList>
    </citation>
    <scope>NUCLEOTIDE SEQUENCE [LARGE SCALE GENOMIC DNA]</scope>
    <source>
        <strain evidence="1 2">DSM 25262</strain>
    </source>
</reference>
<protein>
    <recommendedName>
        <fullName evidence="3">Outer membrane protein beta-barrel domain-containing protein</fullName>
    </recommendedName>
</protein>
<name>A0A1T5KJ02_9BACT</name>
<dbReference type="EMBL" id="FUZU01000001">
    <property type="protein sequence ID" value="SKC63611.1"/>
    <property type="molecule type" value="Genomic_DNA"/>
</dbReference>
<evidence type="ECO:0000313" key="1">
    <source>
        <dbReference type="EMBL" id="SKC63611.1"/>
    </source>
</evidence>